<dbReference type="EMBL" id="SRSD01000011">
    <property type="protein sequence ID" value="KAA0888374.1"/>
    <property type="molecule type" value="Genomic_DNA"/>
</dbReference>
<evidence type="ECO:0000259" key="4">
    <source>
        <dbReference type="PROSITE" id="PS51379"/>
    </source>
</evidence>
<organism evidence="5 6">
    <name type="scientific">Oryzomonas rubra</name>
    <dbReference type="NCBI Taxonomy" id="2509454"/>
    <lineage>
        <taxon>Bacteria</taxon>
        <taxon>Pseudomonadati</taxon>
        <taxon>Thermodesulfobacteriota</taxon>
        <taxon>Desulfuromonadia</taxon>
        <taxon>Geobacterales</taxon>
        <taxon>Geobacteraceae</taxon>
        <taxon>Oryzomonas</taxon>
    </lineage>
</organism>
<dbReference type="OrthoDB" id="9811700at2"/>
<dbReference type="GO" id="GO:0051536">
    <property type="term" value="F:iron-sulfur cluster binding"/>
    <property type="evidence" value="ECO:0007669"/>
    <property type="project" value="UniProtKB-KW"/>
</dbReference>
<evidence type="ECO:0000313" key="6">
    <source>
        <dbReference type="Proteomes" id="UP000324298"/>
    </source>
</evidence>
<keyword evidence="3" id="KW-0411">Iron-sulfur</keyword>
<proteinExistence type="predicted"/>
<dbReference type="Pfam" id="PF13237">
    <property type="entry name" value="Fer4_10"/>
    <property type="match status" value="1"/>
</dbReference>
<dbReference type="RefSeq" id="WP_149309555.1">
    <property type="nucleotide sequence ID" value="NZ_SRSD01000011.1"/>
</dbReference>
<feature type="domain" description="4Fe-4S ferredoxin-type" evidence="4">
    <location>
        <begin position="245"/>
        <end position="273"/>
    </location>
</feature>
<keyword evidence="2" id="KW-0408">Iron</keyword>
<evidence type="ECO:0000256" key="1">
    <source>
        <dbReference type="ARBA" id="ARBA00022723"/>
    </source>
</evidence>
<dbReference type="GO" id="GO:0046872">
    <property type="term" value="F:metal ion binding"/>
    <property type="evidence" value="ECO:0007669"/>
    <property type="project" value="UniProtKB-KW"/>
</dbReference>
<dbReference type="PROSITE" id="PS51379">
    <property type="entry name" value="4FE4S_FER_2"/>
    <property type="match status" value="2"/>
</dbReference>
<feature type="domain" description="4Fe-4S ferredoxin-type" evidence="4">
    <location>
        <begin position="217"/>
        <end position="242"/>
    </location>
</feature>
<dbReference type="SUPFAM" id="SSF54862">
    <property type="entry name" value="4Fe-4S ferredoxins"/>
    <property type="match status" value="1"/>
</dbReference>
<sequence length="291" mass="32221">MNKEPYKPRKAFWGINNWIKRRTAKNAEAQNFGRMFFKTVLFVAPYTKIPILGDAILNIAYMADRHHTAGYCLPLNVDLSNKIEQSALPVELMKKVVREASTRAIINTCMCRETFKCHSYPVDLGCLFIGKGAKAVVDNGIAHEATVEECYAHIDKAASLGLAGKAYWVEAEEYVWGVKDEDMQSFLEICFCCPCCCAAFTFDRKSGRTALNQSVGWKATVTDTCNLCGACIKACPTGDLALGTAKVVVDSKCSGCGLCINACQQKALCLRQKQMLKKDVKDYFEGLDLKL</sequence>
<dbReference type="InterPro" id="IPR017900">
    <property type="entry name" value="4Fe4S_Fe_S_CS"/>
</dbReference>
<keyword evidence="1" id="KW-0479">Metal-binding</keyword>
<reference evidence="5 6" key="1">
    <citation type="submission" date="2019-04" db="EMBL/GenBank/DDBJ databases">
        <title>Geobacter ruber sp. nov., ferric-reducing bacteria isolated from paddy soil.</title>
        <authorList>
            <person name="Xu Z."/>
            <person name="Masuda Y."/>
            <person name="Itoh H."/>
            <person name="Senoo K."/>
        </authorList>
    </citation>
    <scope>NUCLEOTIDE SEQUENCE [LARGE SCALE GENOMIC DNA]</scope>
    <source>
        <strain evidence="5 6">Red88</strain>
    </source>
</reference>
<dbReference type="AlphaFoldDB" id="A0A5A9X6G3"/>
<evidence type="ECO:0000256" key="3">
    <source>
        <dbReference type="ARBA" id="ARBA00023014"/>
    </source>
</evidence>
<keyword evidence="6" id="KW-1185">Reference proteome</keyword>
<dbReference type="InterPro" id="IPR017896">
    <property type="entry name" value="4Fe4S_Fe-S-bd"/>
</dbReference>
<gene>
    <name evidence="5" type="ORF">ET418_16720</name>
</gene>
<name>A0A5A9X6G3_9BACT</name>
<dbReference type="PROSITE" id="PS00198">
    <property type="entry name" value="4FE4S_FER_1"/>
    <property type="match status" value="1"/>
</dbReference>
<accession>A0A5A9X6G3</accession>
<evidence type="ECO:0000313" key="5">
    <source>
        <dbReference type="EMBL" id="KAA0888374.1"/>
    </source>
</evidence>
<protein>
    <recommendedName>
        <fullName evidence="4">4Fe-4S ferredoxin-type domain-containing protein</fullName>
    </recommendedName>
</protein>
<dbReference type="Proteomes" id="UP000324298">
    <property type="component" value="Unassembled WGS sequence"/>
</dbReference>
<comment type="caution">
    <text evidence="5">The sequence shown here is derived from an EMBL/GenBank/DDBJ whole genome shotgun (WGS) entry which is preliminary data.</text>
</comment>
<evidence type="ECO:0000256" key="2">
    <source>
        <dbReference type="ARBA" id="ARBA00023004"/>
    </source>
</evidence>
<dbReference type="Gene3D" id="3.30.70.20">
    <property type="match status" value="1"/>
</dbReference>